<sequence length="87" mass="9292">MGRELSAGGGGRRRCVALSPLTEATNSPHRHSGESRNPFCRCRCCCSCSPPSPLQSSRSPGGRAHGCARAPWGRMPLMARPRAAFEP</sequence>
<dbReference type="KEGG" id="lez:GLE_4897"/>
<evidence type="ECO:0000313" key="2">
    <source>
        <dbReference type="EMBL" id="ALN60238.1"/>
    </source>
</evidence>
<accession>A0A0S2DNT3</accession>
<proteinExistence type="predicted"/>
<dbReference type="EMBL" id="CP013140">
    <property type="protein sequence ID" value="ALN60238.1"/>
    <property type="molecule type" value="Genomic_DNA"/>
</dbReference>
<name>A0A0S2DNT3_LYSEN</name>
<evidence type="ECO:0000256" key="1">
    <source>
        <dbReference type="SAM" id="MobiDB-lite"/>
    </source>
</evidence>
<dbReference type="STRING" id="69.GLE_4897"/>
<dbReference type="AlphaFoldDB" id="A0A0S2DNT3"/>
<protein>
    <submittedName>
        <fullName evidence="2">Uncharacterized protein</fullName>
    </submittedName>
</protein>
<organism evidence="2 3">
    <name type="scientific">Lysobacter enzymogenes</name>
    <dbReference type="NCBI Taxonomy" id="69"/>
    <lineage>
        <taxon>Bacteria</taxon>
        <taxon>Pseudomonadati</taxon>
        <taxon>Pseudomonadota</taxon>
        <taxon>Gammaproteobacteria</taxon>
        <taxon>Lysobacterales</taxon>
        <taxon>Lysobacteraceae</taxon>
        <taxon>Lysobacter</taxon>
    </lineage>
</organism>
<gene>
    <name evidence="2" type="ORF">GLE_4897</name>
</gene>
<feature type="region of interest" description="Disordered" evidence="1">
    <location>
        <begin position="1"/>
        <end position="37"/>
    </location>
</feature>
<evidence type="ECO:0000313" key="3">
    <source>
        <dbReference type="Proteomes" id="UP000061569"/>
    </source>
</evidence>
<dbReference type="PATRIC" id="fig|69.6.peg.4828"/>
<dbReference type="Proteomes" id="UP000061569">
    <property type="component" value="Chromosome"/>
</dbReference>
<reference evidence="2 3" key="1">
    <citation type="submission" date="2015-11" db="EMBL/GenBank/DDBJ databases">
        <title>Genome sequences of Lysobacter enzymogenes strain C3 and Lysobacter antibioticus ATCC 29479.</title>
        <authorList>
            <person name="Kobayashi D.Y."/>
        </authorList>
    </citation>
    <scope>NUCLEOTIDE SEQUENCE [LARGE SCALE GENOMIC DNA]</scope>
    <source>
        <strain evidence="2 3">C3</strain>
    </source>
</reference>